<comment type="caution">
    <text evidence="1">The sequence shown here is derived from an EMBL/GenBank/DDBJ whole genome shotgun (WGS) entry which is preliminary data.</text>
</comment>
<sequence length="149" mass="17320">MATINQLHTKPAKRYDEFDPAQDGNKNTEFADLIIDGNSLYQKLKKYDMVPSLGWGSADHQRLIIDYFLMKQPHEYLYYRYPILVCPWCGDEECGFISVKIDREADVVIWKDFKLEPDNKRIPIGPFYFEWENYKSVINGTLGAAGEAL</sequence>
<proteinExistence type="predicted"/>
<evidence type="ECO:0000313" key="2">
    <source>
        <dbReference type="Proteomes" id="UP000838324"/>
    </source>
</evidence>
<evidence type="ECO:0000313" key="1">
    <source>
        <dbReference type="EMBL" id="CAH1193961.1"/>
    </source>
</evidence>
<organism evidence="1 2">
    <name type="scientific">Paenibacillus auburnensis</name>
    <dbReference type="NCBI Taxonomy" id="2905649"/>
    <lineage>
        <taxon>Bacteria</taxon>
        <taxon>Bacillati</taxon>
        <taxon>Bacillota</taxon>
        <taxon>Bacilli</taxon>
        <taxon>Bacillales</taxon>
        <taxon>Paenibacillaceae</taxon>
        <taxon>Paenibacillus</taxon>
    </lineage>
</organism>
<protein>
    <recommendedName>
        <fullName evidence="3">Oxidoreductase</fullName>
    </recommendedName>
</protein>
<dbReference type="Proteomes" id="UP000838324">
    <property type="component" value="Unassembled WGS sequence"/>
</dbReference>
<evidence type="ECO:0008006" key="3">
    <source>
        <dbReference type="Google" id="ProtNLM"/>
    </source>
</evidence>
<dbReference type="EMBL" id="CAKMMG010000001">
    <property type="protein sequence ID" value="CAH1193961.1"/>
    <property type="molecule type" value="Genomic_DNA"/>
</dbReference>
<accession>A0ABM9BUT5</accession>
<name>A0ABM9BUT5_9BACL</name>
<keyword evidence="2" id="KW-1185">Reference proteome</keyword>
<reference evidence="1" key="1">
    <citation type="submission" date="2022-01" db="EMBL/GenBank/DDBJ databases">
        <authorList>
            <person name="Criscuolo A."/>
        </authorList>
    </citation>
    <scope>NUCLEOTIDE SEQUENCE</scope>
    <source>
        <strain evidence="1">CIP111892</strain>
    </source>
</reference>
<dbReference type="RefSeq" id="WP_236331222.1">
    <property type="nucleotide sequence ID" value="NZ_CAKMMG010000001.1"/>
</dbReference>
<gene>
    <name evidence="1" type="ORF">PAECIP111892_01364</name>
</gene>